<name>A0ABU2FM56_9EURY</name>
<dbReference type="RefSeq" id="WP_310899686.1">
    <property type="nucleotide sequence ID" value="NZ_JAMQOS010000002.1"/>
</dbReference>
<proteinExistence type="predicted"/>
<keyword evidence="1" id="KW-0472">Membrane</keyword>
<evidence type="ECO:0000313" key="2">
    <source>
        <dbReference type="EMBL" id="MDS0281845.1"/>
    </source>
</evidence>
<feature type="transmembrane region" description="Helical" evidence="1">
    <location>
        <begin position="7"/>
        <end position="30"/>
    </location>
</feature>
<dbReference type="InterPro" id="IPR055895">
    <property type="entry name" value="DUF7472"/>
</dbReference>
<dbReference type="Pfam" id="PF24284">
    <property type="entry name" value="DUF7472"/>
    <property type="match status" value="1"/>
</dbReference>
<organism evidence="2 3">
    <name type="scientific">Haloarcula onubensis</name>
    <dbReference type="NCBI Taxonomy" id="2950539"/>
    <lineage>
        <taxon>Archaea</taxon>
        <taxon>Methanobacteriati</taxon>
        <taxon>Methanobacteriota</taxon>
        <taxon>Stenosarchaea group</taxon>
        <taxon>Halobacteria</taxon>
        <taxon>Halobacteriales</taxon>
        <taxon>Haloarculaceae</taxon>
        <taxon>Haloarcula</taxon>
    </lineage>
</organism>
<comment type="caution">
    <text evidence="2">The sequence shown here is derived from an EMBL/GenBank/DDBJ whole genome shotgun (WGS) entry which is preliminary data.</text>
</comment>
<feature type="transmembrane region" description="Helical" evidence="1">
    <location>
        <begin position="42"/>
        <end position="64"/>
    </location>
</feature>
<evidence type="ECO:0000313" key="3">
    <source>
        <dbReference type="Proteomes" id="UP001268864"/>
    </source>
</evidence>
<evidence type="ECO:0008006" key="4">
    <source>
        <dbReference type="Google" id="ProtNLM"/>
    </source>
</evidence>
<dbReference type="EMBL" id="JAMQOS010000002">
    <property type="protein sequence ID" value="MDS0281845.1"/>
    <property type="molecule type" value="Genomic_DNA"/>
</dbReference>
<evidence type="ECO:0000256" key="1">
    <source>
        <dbReference type="SAM" id="Phobius"/>
    </source>
</evidence>
<protein>
    <recommendedName>
        <fullName evidence="4">Transporter</fullName>
    </recommendedName>
</protein>
<keyword evidence="3" id="KW-1185">Reference proteome</keyword>
<accession>A0ABU2FM56</accession>
<dbReference type="Proteomes" id="UP001268864">
    <property type="component" value="Unassembled WGS sequence"/>
</dbReference>
<gene>
    <name evidence="2" type="ORF">NDI86_06890</name>
</gene>
<keyword evidence="1" id="KW-0812">Transmembrane</keyword>
<sequence length="69" mass="7248">MEIEREAILQVVVSAIAFVTFVAATVYVATTYSTNGGLSPRGGTALVGAIGLFVVVMLGAGIWLERQDF</sequence>
<keyword evidence="1" id="KW-1133">Transmembrane helix</keyword>
<reference evidence="2 3" key="1">
    <citation type="submission" date="2022-06" db="EMBL/GenBank/DDBJ databases">
        <title>Halomicroarcula sp. a new haloarchaeum isolate from saline soil.</title>
        <authorList>
            <person name="Strakova D."/>
            <person name="Galisteo C."/>
            <person name="Sanchez-Porro C."/>
            <person name="Ventosa A."/>
        </authorList>
    </citation>
    <scope>NUCLEOTIDE SEQUENCE [LARGE SCALE GENOMIC DNA]</scope>
    <source>
        <strain evidence="2 3">S3CR25-11</strain>
    </source>
</reference>